<sequence length="155" mass="16360">MLRFKILASVVPLLAAAVFARSEIGSVSHPCIAIGETSVELTSLFWTAGVQVAFTEDPAQATVRVRITENADAADFAVVDDGISDEPGACETNAATRLVAISANPGHDRAVIYLSTDGPADYRIYVRSKTFSQREAAALIVGARGVHHHLQAAAL</sequence>
<feature type="chain" id="PRO_5008055017" evidence="1">
    <location>
        <begin position="21"/>
        <end position="155"/>
    </location>
</feature>
<feature type="signal peptide" evidence="1">
    <location>
        <begin position="1"/>
        <end position="20"/>
    </location>
</feature>
<dbReference type="Proteomes" id="UP000077173">
    <property type="component" value="Unassembled WGS sequence"/>
</dbReference>
<evidence type="ECO:0000256" key="1">
    <source>
        <dbReference type="SAM" id="SignalP"/>
    </source>
</evidence>
<gene>
    <name evidence="2" type="ORF">AXW67_27950</name>
</gene>
<protein>
    <submittedName>
        <fullName evidence="2">Uncharacterized protein</fullName>
    </submittedName>
</protein>
<dbReference type="RefSeq" id="WP_063681489.1">
    <property type="nucleotide sequence ID" value="NZ_LSEF01000100.1"/>
</dbReference>
<keyword evidence="1" id="KW-0732">Signal</keyword>
<comment type="caution">
    <text evidence="2">The sequence shown here is derived from an EMBL/GenBank/DDBJ whole genome shotgun (WGS) entry which is preliminary data.</text>
</comment>
<reference evidence="2 3" key="1">
    <citation type="submission" date="2016-02" db="EMBL/GenBank/DDBJ databases">
        <title>Draft genome sequence of the strain BR 10247T Bradyrhizobium neotropicale isolated from nodules of Centrolobium paraense.</title>
        <authorList>
            <person name="Simoes-Araujo J.L."/>
            <person name="Barauna A.C."/>
            <person name="Silva K."/>
            <person name="Zilli J.E."/>
        </authorList>
    </citation>
    <scope>NUCLEOTIDE SEQUENCE [LARGE SCALE GENOMIC DNA]</scope>
    <source>
        <strain evidence="2 3">BR 10247</strain>
    </source>
</reference>
<keyword evidence="3" id="KW-1185">Reference proteome</keyword>
<accession>A0A176YRW5</accession>
<proteinExistence type="predicted"/>
<evidence type="ECO:0000313" key="3">
    <source>
        <dbReference type="Proteomes" id="UP000077173"/>
    </source>
</evidence>
<name>A0A176YRW5_9BRAD</name>
<dbReference type="GeneID" id="32583485"/>
<dbReference type="EMBL" id="LSEF01000100">
    <property type="protein sequence ID" value="OAF09058.1"/>
    <property type="molecule type" value="Genomic_DNA"/>
</dbReference>
<dbReference type="AlphaFoldDB" id="A0A176YRW5"/>
<evidence type="ECO:0000313" key="2">
    <source>
        <dbReference type="EMBL" id="OAF09058.1"/>
    </source>
</evidence>
<organism evidence="2 3">
    <name type="scientific">Bradyrhizobium neotropicale</name>
    <dbReference type="NCBI Taxonomy" id="1497615"/>
    <lineage>
        <taxon>Bacteria</taxon>
        <taxon>Pseudomonadati</taxon>
        <taxon>Pseudomonadota</taxon>
        <taxon>Alphaproteobacteria</taxon>
        <taxon>Hyphomicrobiales</taxon>
        <taxon>Nitrobacteraceae</taxon>
        <taxon>Bradyrhizobium</taxon>
    </lineage>
</organism>